<evidence type="ECO:0000256" key="6">
    <source>
        <dbReference type="SAM" id="Phobius"/>
    </source>
</evidence>
<evidence type="ECO:0000256" key="3">
    <source>
        <dbReference type="ARBA" id="ARBA00022692"/>
    </source>
</evidence>
<dbReference type="Pfam" id="PF03647">
    <property type="entry name" value="Tmemb_14"/>
    <property type="match status" value="1"/>
</dbReference>
<evidence type="ECO:0000256" key="2">
    <source>
        <dbReference type="ARBA" id="ARBA00007590"/>
    </source>
</evidence>
<keyword evidence="4 6" id="KW-1133">Transmembrane helix</keyword>
<dbReference type="GO" id="GO:0016020">
    <property type="term" value="C:membrane"/>
    <property type="evidence" value="ECO:0007669"/>
    <property type="project" value="UniProtKB-SubCell"/>
</dbReference>
<keyword evidence="3 6" id="KW-0812">Transmembrane</keyword>
<dbReference type="InterPro" id="IPR005349">
    <property type="entry name" value="TMEM14"/>
</dbReference>
<reference evidence="7" key="1">
    <citation type="submission" date="2018-02" db="EMBL/GenBank/DDBJ databases">
        <authorList>
            <person name="Cohen D.B."/>
            <person name="Kent A.D."/>
        </authorList>
    </citation>
    <scope>NUCLEOTIDE SEQUENCE</scope>
</reference>
<evidence type="ECO:0000256" key="1">
    <source>
        <dbReference type="ARBA" id="ARBA00004370"/>
    </source>
</evidence>
<dbReference type="AlphaFoldDB" id="A0A2N9I5M2"/>
<dbReference type="Gene3D" id="1.10.10.1740">
    <property type="entry name" value="Transmembrane protein 14-like"/>
    <property type="match status" value="1"/>
</dbReference>
<feature type="transmembrane region" description="Helical" evidence="6">
    <location>
        <begin position="76"/>
        <end position="97"/>
    </location>
</feature>
<name>A0A2N9I5M2_FAGSY</name>
<gene>
    <name evidence="7" type="ORF">FSB_LOCUS47256</name>
</gene>
<dbReference type="EMBL" id="OIVN01004806">
    <property type="protein sequence ID" value="SPD19374.1"/>
    <property type="molecule type" value="Genomic_DNA"/>
</dbReference>
<sequence>MENLVLSCIPYAMMPSKLLGLALFSFFGSSSMQKRYGEQAAQVTNEGFDAAGHAIGGLGLSGGLLGFVFTRNPATLSTGVLFGGALLALNTFSFKIWRQGNSSLPTLSSPSLEELSDPLIGSTSHQQKVLIHCAAMLCFSSYVLISGGNPPPKKLKSSPSVAS</sequence>
<dbReference type="InterPro" id="IPR044890">
    <property type="entry name" value="TMEM14_sf"/>
</dbReference>
<protein>
    <submittedName>
        <fullName evidence="7">Uncharacterized protein</fullName>
    </submittedName>
</protein>
<comment type="subcellular location">
    <subcellularLocation>
        <location evidence="1">Membrane</location>
    </subcellularLocation>
</comment>
<evidence type="ECO:0000256" key="5">
    <source>
        <dbReference type="ARBA" id="ARBA00023136"/>
    </source>
</evidence>
<evidence type="ECO:0000256" key="4">
    <source>
        <dbReference type="ARBA" id="ARBA00022989"/>
    </source>
</evidence>
<evidence type="ECO:0000313" key="7">
    <source>
        <dbReference type="EMBL" id="SPD19374.1"/>
    </source>
</evidence>
<organism evidence="7">
    <name type="scientific">Fagus sylvatica</name>
    <name type="common">Beechnut</name>
    <dbReference type="NCBI Taxonomy" id="28930"/>
    <lineage>
        <taxon>Eukaryota</taxon>
        <taxon>Viridiplantae</taxon>
        <taxon>Streptophyta</taxon>
        <taxon>Embryophyta</taxon>
        <taxon>Tracheophyta</taxon>
        <taxon>Spermatophyta</taxon>
        <taxon>Magnoliopsida</taxon>
        <taxon>eudicotyledons</taxon>
        <taxon>Gunneridae</taxon>
        <taxon>Pentapetalae</taxon>
        <taxon>rosids</taxon>
        <taxon>fabids</taxon>
        <taxon>Fagales</taxon>
        <taxon>Fagaceae</taxon>
        <taxon>Fagus</taxon>
    </lineage>
</organism>
<accession>A0A2N9I5M2</accession>
<proteinExistence type="inferred from homology"/>
<keyword evidence="5 6" id="KW-0472">Membrane</keyword>
<comment type="similarity">
    <text evidence="2">Belongs to the TMEM14 family.</text>
</comment>